<dbReference type="Pfam" id="PF00232">
    <property type="entry name" value="Glyco_hydro_1"/>
    <property type="match status" value="1"/>
</dbReference>
<protein>
    <recommendedName>
        <fullName evidence="8">Beta-glucosidase</fullName>
    </recommendedName>
</protein>
<evidence type="ECO:0000256" key="4">
    <source>
        <dbReference type="RuleBase" id="RU003690"/>
    </source>
</evidence>
<evidence type="ECO:0000313" key="6">
    <source>
        <dbReference type="EMBL" id="CAK0837566.1"/>
    </source>
</evidence>
<keyword evidence="2" id="KW-0378">Hydrolase</keyword>
<reference evidence="6" key="1">
    <citation type="submission" date="2023-10" db="EMBL/GenBank/DDBJ databases">
        <authorList>
            <person name="Chen Y."/>
            <person name="Shah S."/>
            <person name="Dougan E. K."/>
            <person name="Thang M."/>
            <person name="Chan C."/>
        </authorList>
    </citation>
    <scope>NUCLEOTIDE SEQUENCE [LARGE SCALE GENOMIC DNA]</scope>
</reference>
<dbReference type="PRINTS" id="PR00131">
    <property type="entry name" value="GLHYDRLASE1"/>
</dbReference>
<comment type="caution">
    <text evidence="6">The sequence shown here is derived from an EMBL/GenBank/DDBJ whole genome shotgun (WGS) entry which is preliminary data.</text>
</comment>
<dbReference type="Gene3D" id="3.20.20.80">
    <property type="entry name" value="Glycosidases"/>
    <property type="match status" value="1"/>
</dbReference>
<proteinExistence type="inferred from homology"/>
<organism evidence="6 7">
    <name type="scientific">Prorocentrum cordatum</name>
    <dbReference type="NCBI Taxonomy" id="2364126"/>
    <lineage>
        <taxon>Eukaryota</taxon>
        <taxon>Sar</taxon>
        <taxon>Alveolata</taxon>
        <taxon>Dinophyceae</taxon>
        <taxon>Prorocentrales</taxon>
        <taxon>Prorocentraceae</taxon>
        <taxon>Prorocentrum</taxon>
    </lineage>
</organism>
<dbReference type="InterPro" id="IPR001360">
    <property type="entry name" value="Glyco_hydro_1"/>
</dbReference>
<feature type="region of interest" description="Disordered" evidence="5">
    <location>
        <begin position="45"/>
        <end position="68"/>
    </location>
</feature>
<evidence type="ECO:0000313" key="7">
    <source>
        <dbReference type="Proteomes" id="UP001189429"/>
    </source>
</evidence>
<evidence type="ECO:0000256" key="3">
    <source>
        <dbReference type="ARBA" id="ARBA00023295"/>
    </source>
</evidence>
<dbReference type="EMBL" id="CAUYUJ010014160">
    <property type="protein sequence ID" value="CAK0837566.1"/>
    <property type="molecule type" value="Genomic_DNA"/>
</dbReference>
<dbReference type="PANTHER" id="PTHR10353:SF36">
    <property type="entry name" value="LP05116P"/>
    <property type="match status" value="1"/>
</dbReference>
<feature type="compositionally biased region" description="Polar residues" evidence="5">
    <location>
        <begin position="51"/>
        <end position="60"/>
    </location>
</feature>
<dbReference type="PANTHER" id="PTHR10353">
    <property type="entry name" value="GLYCOSYL HYDROLASE"/>
    <property type="match status" value="1"/>
</dbReference>
<name>A0ABN9SYA0_9DINO</name>
<evidence type="ECO:0008006" key="8">
    <source>
        <dbReference type="Google" id="ProtNLM"/>
    </source>
</evidence>
<keyword evidence="7" id="KW-1185">Reference proteome</keyword>
<accession>A0ABN9SYA0</accession>
<gene>
    <name evidence="6" type="ORF">PCOR1329_LOCUS33713</name>
</gene>
<dbReference type="InterPro" id="IPR017853">
    <property type="entry name" value="GH"/>
</dbReference>
<dbReference type="Proteomes" id="UP001189429">
    <property type="component" value="Unassembled WGS sequence"/>
</dbReference>
<evidence type="ECO:0000256" key="5">
    <source>
        <dbReference type="SAM" id="MobiDB-lite"/>
    </source>
</evidence>
<evidence type="ECO:0000256" key="1">
    <source>
        <dbReference type="ARBA" id="ARBA00010838"/>
    </source>
</evidence>
<keyword evidence="3" id="KW-0326">Glycosidase</keyword>
<evidence type="ECO:0000256" key="2">
    <source>
        <dbReference type="ARBA" id="ARBA00022801"/>
    </source>
</evidence>
<feature type="non-terminal residue" evidence="6">
    <location>
        <position position="68"/>
    </location>
</feature>
<sequence>MRKAIVEDGIDIRGYFAWSFMDNFEWEQGYIERFGVTFTDYNKGEDARGPTKNNLSQPTAGKQVRIRK</sequence>
<comment type="similarity">
    <text evidence="1 4">Belongs to the glycosyl hydrolase 1 family.</text>
</comment>
<dbReference type="SUPFAM" id="SSF51445">
    <property type="entry name" value="(Trans)glycosidases"/>
    <property type="match status" value="1"/>
</dbReference>